<dbReference type="Pfam" id="PF02839">
    <property type="entry name" value="CBM_5_12"/>
    <property type="match status" value="1"/>
</dbReference>
<dbReference type="SMART" id="SM00495">
    <property type="entry name" value="ChtBD3"/>
    <property type="match status" value="1"/>
</dbReference>
<dbReference type="EMBL" id="CP001699">
    <property type="protein sequence ID" value="ACU61254.1"/>
    <property type="molecule type" value="Genomic_DNA"/>
</dbReference>
<dbReference type="InterPro" id="IPR036573">
    <property type="entry name" value="CBM_sf_5/12"/>
</dbReference>
<dbReference type="SUPFAM" id="SSF51055">
    <property type="entry name" value="Carbohydrate binding domain"/>
    <property type="match status" value="1"/>
</dbReference>
<protein>
    <submittedName>
        <fullName evidence="3">Carbohydrate-binding family V/XII</fullName>
    </submittedName>
</protein>
<dbReference type="InterPro" id="IPR003610">
    <property type="entry name" value="CBM5/12"/>
</dbReference>
<evidence type="ECO:0000259" key="2">
    <source>
        <dbReference type="SMART" id="SM00495"/>
    </source>
</evidence>
<reference evidence="4" key="1">
    <citation type="submission" date="2009-08" db="EMBL/GenBank/DDBJ databases">
        <title>The complete genome of Chitinophaga pinensis DSM 2588.</title>
        <authorList>
            <consortium name="US DOE Joint Genome Institute (JGI-PGF)"/>
            <person name="Lucas S."/>
            <person name="Copeland A."/>
            <person name="Lapidus A."/>
            <person name="Glavina del Rio T."/>
            <person name="Dalin E."/>
            <person name="Tice H."/>
            <person name="Bruce D."/>
            <person name="Goodwin L."/>
            <person name="Pitluck S."/>
            <person name="Kyrpides N."/>
            <person name="Mavromatis K."/>
            <person name="Ivanova N."/>
            <person name="Mikhailova N."/>
            <person name="Sims D."/>
            <person name="Meinche L."/>
            <person name="Brettin T."/>
            <person name="Detter J.C."/>
            <person name="Han C."/>
            <person name="Larimer F."/>
            <person name="Land M."/>
            <person name="Hauser L."/>
            <person name="Markowitz V."/>
            <person name="Cheng J.-F."/>
            <person name="Hugenholtz P."/>
            <person name="Woyke T."/>
            <person name="Wu D."/>
            <person name="Spring S."/>
            <person name="Klenk H.-P."/>
            <person name="Eisen J.A."/>
        </authorList>
    </citation>
    <scope>NUCLEOTIDE SEQUENCE [LARGE SCALE GENOMIC DNA]</scope>
    <source>
        <strain evidence="4">ATCC 43595 / DSM 2588 / LMG 13176 / NBRC 15968 / NCIMB 11800 / UQM 2034</strain>
    </source>
</reference>
<sequence>MPLKMPIIAYAIATSLFSPHSFTVSPESKPIEAYHTTSPVNALNNKTPEWISWQTYYSGFNLLSPKTDIGPCDTASEWVSATAYAGGSYVKYNGKLFRARNWTQGDTPRGFGIWPDGPWEDLGYC</sequence>
<dbReference type="AlphaFoldDB" id="A0A979G5H5"/>
<dbReference type="OrthoDB" id="756225at2"/>
<dbReference type="CDD" id="cd12215">
    <property type="entry name" value="ChiC_BD"/>
    <property type="match status" value="1"/>
</dbReference>
<gene>
    <name evidence="3" type="ordered locus">Cpin_3792</name>
</gene>
<proteinExistence type="predicted"/>
<feature type="domain" description="Chitin-binding type-3" evidence="2">
    <location>
        <begin position="75"/>
        <end position="122"/>
    </location>
</feature>
<dbReference type="GO" id="GO:0004553">
    <property type="term" value="F:hydrolase activity, hydrolyzing O-glycosyl compounds"/>
    <property type="evidence" value="ECO:0007669"/>
    <property type="project" value="InterPro"/>
</dbReference>
<evidence type="ECO:0000313" key="3">
    <source>
        <dbReference type="EMBL" id="ACU61254.1"/>
    </source>
</evidence>
<dbReference type="RefSeq" id="WP_012791427.1">
    <property type="nucleotide sequence ID" value="NC_013132.1"/>
</dbReference>
<dbReference type="GO" id="GO:0005576">
    <property type="term" value="C:extracellular region"/>
    <property type="evidence" value="ECO:0007669"/>
    <property type="project" value="InterPro"/>
</dbReference>
<reference evidence="3 4" key="2">
    <citation type="journal article" date="2010" name="Stand. Genomic Sci.">
        <title>Complete genome sequence of Chitinophaga pinensis type strain (UQM 2034).</title>
        <authorList>
            <person name="Glavina Del Rio T."/>
            <person name="Abt B."/>
            <person name="Spring S."/>
            <person name="Lapidus A."/>
            <person name="Nolan M."/>
            <person name="Tice H."/>
            <person name="Copeland A."/>
            <person name="Cheng J.F."/>
            <person name="Chen F."/>
            <person name="Bruce D."/>
            <person name="Goodwin L."/>
            <person name="Pitluck S."/>
            <person name="Ivanova N."/>
            <person name="Mavromatis K."/>
            <person name="Mikhailova N."/>
            <person name="Pati A."/>
            <person name="Chen A."/>
            <person name="Palaniappan K."/>
            <person name="Land M."/>
            <person name="Hauser L."/>
            <person name="Chang Y.J."/>
            <person name="Jeffries C.D."/>
            <person name="Chain P."/>
            <person name="Saunders E."/>
            <person name="Detter J.C."/>
            <person name="Brettin T."/>
            <person name="Rohde M."/>
            <person name="Goker M."/>
            <person name="Bristow J."/>
            <person name="Eisen J.A."/>
            <person name="Markowitz V."/>
            <person name="Hugenholtz P."/>
            <person name="Kyrpides N.C."/>
            <person name="Klenk H.P."/>
            <person name="Lucas S."/>
        </authorList>
    </citation>
    <scope>NUCLEOTIDE SEQUENCE [LARGE SCALE GENOMIC DNA]</scope>
    <source>
        <strain evidence="4">ATCC 43595 / DSM 2588 / LMG 13176 / NBRC 15968 / NCIMB 11800 / UQM 2034</strain>
    </source>
</reference>
<dbReference type="GO" id="GO:0005975">
    <property type="term" value="P:carbohydrate metabolic process"/>
    <property type="evidence" value="ECO:0007669"/>
    <property type="project" value="InterPro"/>
</dbReference>
<evidence type="ECO:0000256" key="1">
    <source>
        <dbReference type="ARBA" id="ARBA00022801"/>
    </source>
</evidence>
<dbReference type="Gene3D" id="2.10.10.20">
    <property type="entry name" value="Carbohydrate-binding module superfamily 5/12"/>
    <property type="match status" value="1"/>
</dbReference>
<name>A0A979G5H5_CHIPD</name>
<accession>A0A979G5H5</accession>
<dbReference type="GO" id="GO:0030246">
    <property type="term" value="F:carbohydrate binding"/>
    <property type="evidence" value="ECO:0007669"/>
    <property type="project" value="InterPro"/>
</dbReference>
<dbReference type="KEGG" id="cpi:Cpin_3792"/>
<dbReference type="Proteomes" id="UP000002215">
    <property type="component" value="Chromosome"/>
</dbReference>
<organism evidence="3 4">
    <name type="scientific">Chitinophaga pinensis (strain ATCC 43595 / DSM 2588 / LMG 13176 / NBRC 15968 / NCIMB 11800 / UQM 2034)</name>
    <dbReference type="NCBI Taxonomy" id="485918"/>
    <lineage>
        <taxon>Bacteria</taxon>
        <taxon>Pseudomonadati</taxon>
        <taxon>Bacteroidota</taxon>
        <taxon>Chitinophagia</taxon>
        <taxon>Chitinophagales</taxon>
        <taxon>Chitinophagaceae</taxon>
        <taxon>Chitinophaga</taxon>
    </lineage>
</organism>
<evidence type="ECO:0000313" key="4">
    <source>
        <dbReference type="Proteomes" id="UP000002215"/>
    </source>
</evidence>
<keyword evidence="1" id="KW-0378">Hydrolase</keyword>